<accession>A0ACC0A8L2</accession>
<name>A0ACC0A8L2_CATRO</name>
<sequence>MYVSLHNIQKIPFVHCISSGLLANTRKQILHFNAWDVCLSLKFHHHNVYGAVQRSTQEVLKERQIEKDSKIAESISSTKEFEIIHDLIIDEPKCVSSNSSEEIRVNNSENAVVDLDSTWQSAHDLIIDDYKWVSDFNEGSECEIISAPIPSQKLFYSDSFVEWNLRAPLEVIYEEYEGEEEEEQDDEQNEGFSEEKREAQMAIIERYTSLSKFYPDTDSDNSSEEDFLGIRDWDSPEHINLQWEKEEKEGLIEIELGQKRYSESEVEEDNLIEIDLFPASFTSR</sequence>
<dbReference type="Proteomes" id="UP001060085">
    <property type="component" value="Linkage Group LG06"/>
</dbReference>
<gene>
    <name evidence="1" type="ORF">M9H77_25752</name>
</gene>
<evidence type="ECO:0000313" key="1">
    <source>
        <dbReference type="EMBL" id="KAI5656959.1"/>
    </source>
</evidence>
<protein>
    <submittedName>
        <fullName evidence="1">Uncharacterized protein</fullName>
    </submittedName>
</protein>
<reference evidence="2" key="1">
    <citation type="journal article" date="2023" name="Nat. Plants">
        <title>Single-cell RNA sequencing provides a high-resolution roadmap for understanding the multicellular compartmentation of specialized metabolism.</title>
        <authorList>
            <person name="Sun S."/>
            <person name="Shen X."/>
            <person name="Li Y."/>
            <person name="Li Y."/>
            <person name="Wang S."/>
            <person name="Li R."/>
            <person name="Zhang H."/>
            <person name="Shen G."/>
            <person name="Guo B."/>
            <person name="Wei J."/>
            <person name="Xu J."/>
            <person name="St-Pierre B."/>
            <person name="Chen S."/>
            <person name="Sun C."/>
        </authorList>
    </citation>
    <scope>NUCLEOTIDE SEQUENCE [LARGE SCALE GENOMIC DNA]</scope>
</reference>
<organism evidence="1 2">
    <name type="scientific">Catharanthus roseus</name>
    <name type="common">Madagascar periwinkle</name>
    <name type="synonym">Vinca rosea</name>
    <dbReference type="NCBI Taxonomy" id="4058"/>
    <lineage>
        <taxon>Eukaryota</taxon>
        <taxon>Viridiplantae</taxon>
        <taxon>Streptophyta</taxon>
        <taxon>Embryophyta</taxon>
        <taxon>Tracheophyta</taxon>
        <taxon>Spermatophyta</taxon>
        <taxon>Magnoliopsida</taxon>
        <taxon>eudicotyledons</taxon>
        <taxon>Gunneridae</taxon>
        <taxon>Pentapetalae</taxon>
        <taxon>asterids</taxon>
        <taxon>lamiids</taxon>
        <taxon>Gentianales</taxon>
        <taxon>Apocynaceae</taxon>
        <taxon>Rauvolfioideae</taxon>
        <taxon>Vinceae</taxon>
        <taxon>Catharanthinae</taxon>
        <taxon>Catharanthus</taxon>
    </lineage>
</organism>
<comment type="caution">
    <text evidence="1">The sequence shown here is derived from an EMBL/GenBank/DDBJ whole genome shotgun (WGS) entry which is preliminary data.</text>
</comment>
<proteinExistence type="predicted"/>
<evidence type="ECO:0000313" key="2">
    <source>
        <dbReference type="Proteomes" id="UP001060085"/>
    </source>
</evidence>
<dbReference type="EMBL" id="CM044706">
    <property type="protein sequence ID" value="KAI5656959.1"/>
    <property type="molecule type" value="Genomic_DNA"/>
</dbReference>
<keyword evidence="2" id="KW-1185">Reference proteome</keyword>